<evidence type="ECO:0000256" key="2">
    <source>
        <dbReference type="SAM" id="Phobius"/>
    </source>
</evidence>
<dbReference type="Gene3D" id="3.30.2010.10">
    <property type="entry name" value="Metalloproteases ('zincins'), catalytic domain"/>
    <property type="match status" value="1"/>
</dbReference>
<keyword evidence="2" id="KW-1133">Transmembrane helix</keyword>
<feature type="transmembrane region" description="Helical" evidence="2">
    <location>
        <begin position="41"/>
        <end position="60"/>
    </location>
</feature>
<evidence type="ECO:0000313" key="5">
    <source>
        <dbReference type="Proteomes" id="UP001596091"/>
    </source>
</evidence>
<feature type="transmembrane region" description="Helical" evidence="2">
    <location>
        <begin position="364"/>
        <end position="384"/>
    </location>
</feature>
<name>A0ABW1EHP0_9BACT</name>
<dbReference type="PANTHER" id="PTHR34978:SF3">
    <property type="entry name" value="SLR0241 PROTEIN"/>
    <property type="match status" value="1"/>
</dbReference>
<dbReference type="Pfam" id="PF05569">
    <property type="entry name" value="Peptidase_M56"/>
    <property type="match status" value="1"/>
</dbReference>
<evidence type="ECO:0000256" key="1">
    <source>
        <dbReference type="SAM" id="MobiDB-lite"/>
    </source>
</evidence>
<feature type="domain" description="Peptidase M56" evidence="3">
    <location>
        <begin position="129"/>
        <end position="351"/>
    </location>
</feature>
<dbReference type="Proteomes" id="UP001596091">
    <property type="component" value="Unassembled WGS sequence"/>
</dbReference>
<gene>
    <name evidence="4" type="ORF">ACFPT7_10650</name>
</gene>
<accession>A0ABW1EHP0</accession>
<feature type="region of interest" description="Disordered" evidence="1">
    <location>
        <begin position="441"/>
        <end position="478"/>
    </location>
</feature>
<dbReference type="PANTHER" id="PTHR34978">
    <property type="entry name" value="POSSIBLE SENSOR-TRANSDUCER PROTEIN BLAR"/>
    <property type="match status" value="1"/>
</dbReference>
<dbReference type="InterPro" id="IPR008756">
    <property type="entry name" value="Peptidase_M56"/>
</dbReference>
<feature type="transmembrane region" description="Helical" evidence="2">
    <location>
        <begin position="6"/>
        <end position="29"/>
    </location>
</feature>
<evidence type="ECO:0000259" key="3">
    <source>
        <dbReference type="Pfam" id="PF05569"/>
    </source>
</evidence>
<proteinExistence type="predicted"/>
<keyword evidence="5" id="KW-1185">Reference proteome</keyword>
<comment type="caution">
    <text evidence="4">The sequence shown here is derived from an EMBL/GenBank/DDBJ whole genome shotgun (WGS) entry which is preliminary data.</text>
</comment>
<dbReference type="RefSeq" id="WP_263336574.1">
    <property type="nucleotide sequence ID" value="NZ_JAGSYH010000003.1"/>
</dbReference>
<protein>
    <submittedName>
        <fullName evidence="4">M56 family metallopeptidase</fullName>
    </submittedName>
</protein>
<dbReference type="InterPro" id="IPR052173">
    <property type="entry name" value="Beta-lactam_resp_regulator"/>
</dbReference>
<feature type="transmembrane region" description="Helical" evidence="2">
    <location>
        <begin position="159"/>
        <end position="180"/>
    </location>
</feature>
<keyword evidence="2" id="KW-0472">Membrane</keyword>
<feature type="compositionally biased region" description="Low complexity" evidence="1">
    <location>
        <begin position="455"/>
        <end position="468"/>
    </location>
</feature>
<organism evidence="4 5">
    <name type="scientific">Acidicapsa dinghuensis</name>
    <dbReference type="NCBI Taxonomy" id="2218256"/>
    <lineage>
        <taxon>Bacteria</taxon>
        <taxon>Pseudomonadati</taxon>
        <taxon>Acidobacteriota</taxon>
        <taxon>Terriglobia</taxon>
        <taxon>Terriglobales</taxon>
        <taxon>Acidobacteriaceae</taxon>
        <taxon>Acidicapsa</taxon>
    </lineage>
</organism>
<dbReference type="CDD" id="cd07341">
    <property type="entry name" value="M56_BlaR1_MecR1_like"/>
    <property type="match status" value="1"/>
</dbReference>
<evidence type="ECO:0000313" key="4">
    <source>
        <dbReference type="EMBL" id="MFC5862750.1"/>
    </source>
</evidence>
<reference evidence="5" key="1">
    <citation type="journal article" date="2019" name="Int. J. Syst. Evol. Microbiol.">
        <title>The Global Catalogue of Microorganisms (GCM) 10K type strain sequencing project: providing services to taxonomists for standard genome sequencing and annotation.</title>
        <authorList>
            <consortium name="The Broad Institute Genomics Platform"/>
            <consortium name="The Broad Institute Genome Sequencing Center for Infectious Disease"/>
            <person name="Wu L."/>
            <person name="Ma J."/>
        </authorList>
    </citation>
    <scope>NUCLEOTIDE SEQUENCE [LARGE SCALE GENOMIC DNA]</scope>
    <source>
        <strain evidence="5">JCM 4087</strain>
    </source>
</reference>
<dbReference type="EMBL" id="JBHSPH010000002">
    <property type="protein sequence ID" value="MFC5862750.1"/>
    <property type="molecule type" value="Genomic_DNA"/>
</dbReference>
<keyword evidence="2" id="KW-0812">Transmembrane</keyword>
<sequence>MTHVNFAMTTLLNGIWEGTLLAAAMWLFLKLFPRLNPTTRFTVLWVTLLSVLVLPLGPLTSRVTPAYAPMSTNLPVITAANQLMSVAAAPDTIQHPTASQRHTKAASELHPVAAPKSKPLPLLKQEPAVVETPNTAPRTASPVVTAVPHPLIRIHSASILSALATMWVFLSFVLLARLGFGLLKLRKLKAEAAEVSTEWQLRLEDLSRINDVRRQTQLLVSSRIAAPMSLGFFHPAILIPQALFDTLSDSELEHVVLHELAHLRRRDDWTNLAQKVIEAMLPIQPAIYWVGHQMTIEREMACDDWVIAATGTVERYAASLTRVAELSQWRHAGILAAGATGNRSQLFTRVHHMLDKTRNAAPKLALRPLAAAIAAAGVLIYVGVRTPQMIAFAQNTAHDNSHPQVAALTPLQPLHAAQVQVPVPAHNVVLEQGTQLSALIPESSGQLPPSPLSPLSPGSPESPLAAVAPPAPMTPVASQQSGETHMEMTTRNGMTSLSVKIDGSIEFTDDDSDVKSLSPGGRFRIEDGNLFSARVYDVKADSAGNLTKTYSVGGSVKPLDAEGRAWLARLMPQMIRESGVGAERRVARILRQGGPQAVITEIGLIHSDGSKRIYLEQLFSQATLNIEQLKEAARLIRGISSDGDKAQVLTTVDGKYFTGDLRGNLFDAVQSISSDGDKRRVLSDILNKDAGNIDTLLSVARTAEHISSDGDKAQVLIEMANPYRANGGVAMAYFEAAKSVSSDGDHARVLLAMLAAHGDDHDTLARTLRSAQKISSDGDKARVLKEAVARYSDDEIIRKAFIDAADSISSDGDHQQVLVTLVHRQGLSSTTLGGIAHSAQRISSDGDKARVLVELAGTNVEPVRDDFFAAADSINSDGDHSHVLTVLLDKPGTSSAMAIAAIQSATRISSDGDKSRVLLDAADRYSKDPAVNSALRKAVESVHSDGEYRSVMTEIMRHDQNH</sequence>